<evidence type="ECO:0000259" key="4">
    <source>
        <dbReference type="PROSITE" id="PS51186"/>
    </source>
</evidence>
<dbReference type="SUPFAM" id="SSF55729">
    <property type="entry name" value="Acyl-CoA N-acyltransferases (Nat)"/>
    <property type="match status" value="1"/>
</dbReference>
<dbReference type="InterPro" id="IPR004821">
    <property type="entry name" value="Cyt_trans-like"/>
</dbReference>
<protein>
    <recommendedName>
        <fullName evidence="3">[Citrate [pro-3S]-lyase] ligase</fullName>
        <ecNumber evidence="3">6.2.1.22</ecNumber>
    </recommendedName>
</protein>
<dbReference type="Gene3D" id="3.40.50.620">
    <property type="entry name" value="HUPs"/>
    <property type="match status" value="1"/>
</dbReference>
<dbReference type="InterPro" id="IPR005216">
    <property type="entry name" value="Citrate_lyase_ligase"/>
</dbReference>
<evidence type="ECO:0000256" key="2">
    <source>
        <dbReference type="ARBA" id="ARBA00022840"/>
    </source>
</evidence>
<dbReference type="EMBL" id="CP002659">
    <property type="protein sequence ID" value="AEC02943.1"/>
    <property type="molecule type" value="Genomic_DNA"/>
</dbReference>
<reference evidence="5 6" key="2">
    <citation type="journal article" date="2012" name="Stand. Genomic Sci.">
        <title>Complete genome sequence of the termite hindgut bacterium Spirochaeta coccoides type strain (SPN1(T)), reclassification in the genus Sphaerochaeta as Sphaerochaeta coccoides comb. nov. and emendations of the family Spirochaetaceae and the genus Sphaerochaeta.</title>
        <authorList>
            <person name="Abt B."/>
            <person name="Han C."/>
            <person name="Scheuner C."/>
            <person name="Lu M."/>
            <person name="Lapidus A."/>
            <person name="Nolan M."/>
            <person name="Lucas S."/>
            <person name="Hammon N."/>
            <person name="Deshpande S."/>
            <person name="Cheng J.F."/>
            <person name="Tapia R."/>
            <person name="Goodwin L.A."/>
            <person name="Pitluck S."/>
            <person name="Liolios K."/>
            <person name="Pagani I."/>
            <person name="Ivanova N."/>
            <person name="Mavromatis K."/>
            <person name="Mikhailova N."/>
            <person name="Huntemann M."/>
            <person name="Pati A."/>
            <person name="Chen A."/>
            <person name="Palaniappan K."/>
            <person name="Land M."/>
            <person name="Hauser L."/>
            <person name="Brambilla E.M."/>
            <person name="Rohde M."/>
            <person name="Spring S."/>
            <person name="Gronow S."/>
            <person name="Goker M."/>
            <person name="Woyke T."/>
            <person name="Bristow J."/>
            <person name="Eisen J.A."/>
            <person name="Markowitz V."/>
            <person name="Hugenholtz P."/>
            <person name="Kyrpides N.C."/>
            <person name="Klenk H.P."/>
            <person name="Detter J.C."/>
        </authorList>
    </citation>
    <scope>NUCLEOTIDE SEQUENCE [LARGE SCALE GENOMIC DNA]</scope>
    <source>
        <strain evidence="6">ATCC BAA-1237 / DSM 17374 / SPN1</strain>
    </source>
</reference>
<comment type="function">
    <text evidence="3">Acetylation of prosthetic group (2-(5''-phosphoribosyl)-3'-dephosphocoenzyme-A) of the gamma subunit of citrate lyase.</text>
</comment>
<organism evidence="5 6">
    <name type="scientific">Parasphaerochaeta coccoides (strain ATCC BAA-1237 / DSM 17374 / SPN1)</name>
    <name type="common">Sphaerochaeta coccoides</name>
    <dbReference type="NCBI Taxonomy" id="760011"/>
    <lineage>
        <taxon>Bacteria</taxon>
        <taxon>Pseudomonadati</taxon>
        <taxon>Spirochaetota</taxon>
        <taxon>Spirochaetia</taxon>
        <taxon>Spirochaetales</taxon>
        <taxon>Sphaerochaetaceae</taxon>
        <taxon>Parasphaerochaeta</taxon>
    </lineage>
</organism>
<dbReference type="GO" id="GO:0016829">
    <property type="term" value="F:lyase activity"/>
    <property type="evidence" value="ECO:0007669"/>
    <property type="project" value="UniProtKB-KW"/>
</dbReference>
<keyword evidence="1 3" id="KW-0547">Nucleotide-binding</keyword>
<dbReference type="KEGG" id="scc:Spico_1745"/>
<reference evidence="6" key="1">
    <citation type="submission" date="2011-04" db="EMBL/GenBank/DDBJ databases">
        <title>The complete genome of Spirochaeta coccoides DSM 17374.</title>
        <authorList>
            <person name="Lucas S."/>
            <person name="Copeland A."/>
            <person name="Lapidus A."/>
            <person name="Bruce D."/>
            <person name="Goodwin L."/>
            <person name="Pitluck S."/>
            <person name="Peters L."/>
            <person name="Kyrpides N."/>
            <person name="Mavromatis K."/>
            <person name="Pagani I."/>
            <person name="Ivanova N."/>
            <person name="Ovchinnikova G."/>
            <person name="Lu M."/>
            <person name="Detter J.C."/>
            <person name="Tapia R."/>
            <person name="Han C."/>
            <person name="Land M."/>
            <person name="Hauser L."/>
            <person name="Markowitz V."/>
            <person name="Cheng J.-F."/>
            <person name="Hugenholtz P."/>
            <person name="Woyke T."/>
            <person name="Wu D."/>
            <person name="Spring S."/>
            <person name="Schroeder M."/>
            <person name="Brambilla E."/>
            <person name="Klenk H.-P."/>
            <person name="Eisen J.A."/>
        </authorList>
    </citation>
    <scope>NUCLEOTIDE SEQUENCE [LARGE SCALE GENOMIC DNA]</scope>
    <source>
        <strain evidence="6">ATCC BAA-1237 / DSM 17374 / SPN1</strain>
    </source>
</reference>
<dbReference type="RefSeq" id="WP_013740336.1">
    <property type="nucleotide sequence ID" value="NC_015436.1"/>
</dbReference>
<dbReference type="SMART" id="SM00764">
    <property type="entry name" value="Citrate_ly_lig"/>
    <property type="match status" value="1"/>
</dbReference>
<dbReference type="STRING" id="760011.Spico_1745"/>
<dbReference type="AlphaFoldDB" id="F4GLB1"/>
<keyword evidence="6" id="KW-1185">Reference proteome</keyword>
<dbReference type="InterPro" id="IPR000182">
    <property type="entry name" value="GNAT_dom"/>
</dbReference>
<dbReference type="EC" id="6.2.1.22" evidence="3"/>
<accession>F4GLB1</accession>
<sequence length="338" mass="38015">MNRLWIEDSSRDRAEWKGLVEREGIRVENNIDAAYGIYEDGVLIATGSLFHNVLKCVAVDSSRRGGNVFSQLVSELMAEVFHRGYQSVCVYTKHEAVPSFEHLGFRLIEHVDDRLYFMEKAVSGFQGFIARLAKEKKEGGKVAAIVMNANPFTKGHQYLVRHASEENDVLHVFVLSEEMSVFSAADRLTLVKAGTAHLPNVHVHGTGSYMVSSSTFPSYFLKEDDDVTEIQARLDARLFKWHIAPALGIGVRYVGDEPYSRATNIYNHEMEKEFAGMPRLVVLERIAASGDIISATKVRRMLKDGEMDAVRAYVPETTYAFFLTDAGQKTIEKLRQQA</sequence>
<dbReference type="PANTHER" id="PTHR40599:SF1">
    <property type="entry name" value="[CITRATE [PRO-3S]-LYASE] LIGASE"/>
    <property type="match status" value="1"/>
</dbReference>
<dbReference type="OrthoDB" id="9779753at2"/>
<dbReference type="InterPro" id="IPR016181">
    <property type="entry name" value="Acyl_CoA_acyltransferase"/>
</dbReference>
<evidence type="ECO:0000313" key="6">
    <source>
        <dbReference type="Proteomes" id="UP000007939"/>
    </source>
</evidence>
<dbReference type="PANTHER" id="PTHR40599">
    <property type="entry name" value="[CITRATE [PRO-3S]-LYASE] LIGASE"/>
    <property type="match status" value="1"/>
</dbReference>
<dbReference type="Gene3D" id="3.40.630.30">
    <property type="match status" value="1"/>
</dbReference>
<dbReference type="Proteomes" id="UP000007939">
    <property type="component" value="Chromosome"/>
</dbReference>
<proteinExistence type="predicted"/>
<evidence type="ECO:0000256" key="1">
    <source>
        <dbReference type="ARBA" id="ARBA00022741"/>
    </source>
</evidence>
<keyword evidence="2 3" id="KW-0067">ATP-binding</keyword>
<keyword evidence="3 5" id="KW-0436">Ligase</keyword>
<dbReference type="GO" id="GO:0016747">
    <property type="term" value="F:acyltransferase activity, transferring groups other than amino-acyl groups"/>
    <property type="evidence" value="ECO:0007669"/>
    <property type="project" value="InterPro"/>
</dbReference>
<dbReference type="HOGENOM" id="CLU_063190_0_0_12"/>
<comment type="catalytic activity">
    <reaction evidence="3">
        <text>holo-[citrate lyase ACP] + acetate + ATP = acetyl-[citrate lyase ACP] + AMP + diphosphate</text>
        <dbReference type="Rhea" id="RHEA:23788"/>
        <dbReference type="Rhea" id="RHEA-COMP:10158"/>
        <dbReference type="Rhea" id="RHEA-COMP:13710"/>
        <dbReference type="ChEBI" id="CHEBI:30089"/>
        <dbReference type="ChEBI" id="CHEBI:30616"/>
        <dbReference type="ChEBI" id="CHEBI:33019"/>
        <dbReference type="ChEBI" id="CHEBI:82683"/>
        <dbReference type="ChEBI" id="CHEBI:137976"/>
        <dbReference type="ChEBI" id="CHEBI:456215"/>
        <dbReference type="EC" id="6.2.1.22"/>
    </reaction>
</comment>
<dbReference type="NCBIfam" id="TIGR00124">
    <property type="entry name" value="cit_ly_ligase"/>
    <property type="match status" value="1"/>
</dbReference>
<dbReference type="GO" id="GO:0005524">
    <property type="term" value="F:ATP binding"/>
    <property type="evidence" value="ECO:0007669"/>
    <property type="project" value="UniProtKB-UniRule"/>
</dbReference>
<dbReference type="GO" id="GO:0008771">
    <property type="term" value="F:[citrate (pro-3S)-lyase] ligase activity"/>
    <property type="evidence" value="ECO:0007669"/>
    <property type="project" value="UniProtKB-EC"/>
</dbReference>
<dbReference type="InterPro" id="IPR013166">
    <property type="entry name" value="Citrate_lyase_ligase_C"/>
</dbReference>
<name>F4GLB1_PARC1</name>
<dbReference type="Pfam" id="PF08218">
    <property type="entry name" value="Citrate_ly_lig"/>
    <property type="match status" value="1"/>
</dbReference>
<dbReference type="SUPFAM" id="SSF52374">
    <property type="entry name" value="Nucleotidylyl transferase"/>
    <property type="match status" value="1"/>
</dbReference>
<dbReference type="PIRSF" id="PIRSF005751">
    <property type="entry name" value="Acet_citr_lig"/>
    <property type="match status" value="1"/>
</dbReference>
<dbReference type="PROSITE" id="PS51186">
    <property type="entry name" value="GNAT"/>
    <property type="match status" value="1"/>
</dbReference>
<gene>
    <name evidence="5" type="ordered locus">Spico_1745</name>
</gene>
<keyword evidence="5" id="KW-0456">Lyase</keyword>
<feature type="domain" description="N-acetyltransferase" evidence="4">
    <location>
        <begin position="1"/>
        <end position="123"/>
    </location>
</feature>
<dbReference type="eggNOG" id="COG3053">
    <property type="taxonomic scope" value="Bacteria"/>
</dbReference>
<dbReference type="NCBIfam" id="TIGR00125">
    <property type="entry name" value="cyt_tran_rel"/>
    <property type="match status" value="1"/>
</dbReference>
<evidence type="ECO:0000256" key="3">
    <source>
        <dbReference type="PIRNR" id="PIRNR005751"/>
    </source>
</evidence>
<evidence type="ECO:0000313" key="5">
    <source>
        <dbReference type="EMBL" id="AEC02943.1"/>
    </source>
</evidence>
<dbReference type="InterPro" id="IPR014729">
    <property type="entry name" value="Rossmann-like_a/b/a_fold"/>
</dbReference>